<dbReference type="GO" id="GO:0003677">
    <property type="term" value="F:DNA binding"/>
    <property type="evidence" value="ECO:0007669"/>
    <property type="project" value="UniProtKB-UniRule"/>
</dbReference>
<proteinExistence type="predicted"/>
<dbReference type="Proteomes" id="UP000526125">
    <property type="component" value="Unassembled WGS sequence"/>
</dbReference>
<dbReference type="EMBL" id="JABMCB010000187">
    <property type="protein sequence ID" value="NUU76794.1"/>
    <property type="molecule type" value="Genomic_DNA"/>
</dbReference>
<evidence type="ECO:0000256" key="2">
    <source>
        <dbReference type="PROSITE-ProRule" id="PRU00335"/>
    </source>
</evidence>
<name>A0A7Y6EWI4_9BACL</name>
<dbReference type="PANTHER" id="PTHR43479">
    <property type="entry name" value="ACREF/ENVCD OPERON REPRESSOR-RELATED"/>
    <property type="match status" value="1"/>
</dbReference>
<dbReference type="SUPFAM" id="SSF46689">
    <property type="entry name" value="Homeodomain-like"/>
    <property type="match status" value="1"/>
</dbReference>
<comment type="caution">
    <text evidence="4">The sequence shown here is derived from an EMBL/GenBank/DDBJ whole genome shotgun (WGS) entry which is preliminary data.</text>
</comment>
<dbReference type="PANTHER" id="PTHR43479:SF11">
    <property type="entry name" value="ACREF_ENVCD OPERON REPRESSOR-RELATED"/>
    <property type="match status" value="1"/>
</dbReference>
<dbReference type="PRINTS" id="PR00455">
    <property type="entry name" value="HTHTETR"/>
</dbReference>
<keyword evidence="5" id="KW-1185">Reference proteome</keyword>
<feature type="DNA-binding region" description="H-T-H motif" evidence="2">
    <location>
        <begin position="25"/>
        <end position="44"/>
    </location>
</feature>
<dbReference type="PROSITE" id="PS50977">
    <property type="entry name" value="HTH_TETR_2"/>
    <property type="match status" value="1"/>
</dbReference>
<dbReference type="PROSITE" id="PS01081">
    <property type="entry name" value="HTH_TETR_1"/>
    <property type="match status" value="1"/>
</dbReference>
<dbReference type="InterPro" id="IPR001647">
    <property type="entry name" value="HTH_TetR"/>
</dbReference>
<reference evidence="4 5" key="1">
    <citation type="submission" date="2020-05" db="EMBL/GenBank/DDBJ databases">
        <title>Genome Sequencing of Type Strains.</title>
        <authorList>
            <person name="Lemaire J.F."/>
            <person name="Inderbitzin P."/>
            <person name="Gregorio O.A."/>
            <person name="Collins S.B."/>
            <person name="Wespe N."/>
            <person name="Knight-Connoni V."/>
        </authorList>
    </citation>
    <scope>NUCLEOTIDE SEQUENCE [LARGE SCALE GENOMIC DNA]</scope>
    <source>
        <strain evidence="4 5">LMG 21957</strain>
    </source>
</reference>
<sequence>MNKRKQQLLDTALMLFDKNGVANTTIQMILDHSGVSKGTFYKFFSSKDDCILAILEQRIQEDMMIRQDLEMQGYASEFDLLVDQIVVPMISPDKQRVVELFWTGFYSGEFDVEHLTRIQLNWLSGRLVQLFGEEVKPYACEGAIFCFGMVHQISNTWRNFHLNQPNWKSLVPKVLNYIEVLLRAMVNKQEHIIDAASLAVIDPGLKRTVPDKTYLLAELEKFNHSVQNSRGSIQAKELSQGLWSLFREDTLNMSMLKITLSAFQAAFVSGPAQLQANKIAQACWWFIELNGPIENAEQQMEM</sequence>
<accession>A0A7Y6EWI4</accession>
<gene>
    <name evidence="4" type="ORF">HP552_16330</name>
</gene>
<dbReference type="RefSeq" id="WP_175396487.1">
    <property type="nucleotide sequence ID" value="NZ_JABMCB010000187.1"/>
</dbReference>
<dbReference type="InterPro" id="IPR050624">
    <property type="entry name" value="HTH-type_Tx_Regulator"/>
</dbReference>
<dbReference type="Gene3D" id="1.10.357.10">
    <property type="entry name" value="Tetracycline Repressor, domain 2"/>
    <property type="match status" value="1"/>
</dbReference>
<evidence type="ECO:0000313" key="5">
    <source>
        <dbReference type="Proteomes" id="UP000526125"/>
    </source>
</evidence>
<evidence type="ECO:0000259" key="3">
    <source>
        <dbReference type="PROSITE" id="PS50977"/>
    </source>
</evidence>
<dbReference type="InterPro" id="IPR023772">
    <property type="entry name" value="DNA-bd_HTH_TetR-type_CS"/>
</dbReference>
<organism evidence="4 5">
    <name type="scientific">Paenibacillus xylanilyticus</name>
    <dbReference type="NCBI Taxonomy" id="248903"/>
    <lineage>
        <taxon>Bacteria</taxon>
        <taxon>Bacillati</taxon>
        <taxon>Bacillota</taxon>
        <taxon>Bacilli</taxon>
        <taxon>Bacillales</taxon>
        <taxon>Paenibacillaceae</taxon>
        <taxon>Paenibacillus</taxon>
    </lineage>
</organism>
<keyword evidence="1 2" id="KW-0238">DNA-binding</keyword>
<dbReference type="AlphaFoldDB" id="A0A7Y6EWI4"/>
<evidence type="ECO:0000313" key="4">
    <source>
        <dbReference type="EMBL" id="NUU76794.1"/>
    </source>
</evidence>
<dbReference type="InterPro" id="IPR009057">
    <property type="entry name" value="Homeodomain-like_sf"/>
</dbReference>
<feature type="domain" description="HTH tetR-type" evidence="3">
    <location>
        <begin position="2"/>
        <end position="62"/>
    </location>
</feature>
<protein>
    <submittedName>
        <fullName evidence="4">TetR/AcrR family transcriptional regulator</fullName>
    </submittedName>
</protein>
<dbReference type="Pfam" id="PF00440">
    <property type="entry name" value="TetR_N"/>
    <property type="match status" value="1"/>
</dbReference>
<evidence type="ECO:0000256" key="1">
    <source>
        <dbReference type="ARBA" id="ARBA00023125"/>
    </source>
</evidence>